<comment type="caution">
    <text evidence="4">The sequence shown here is derived from an EMBL/GenBank/DDBJ whole genome shotgun (WGS) entry which is preliminary data.</text>
</comment>
<dbReference type="EMBL" id="JAPDFW010000056">
    <property type="protein sequence ID" value="KAJ5077912.1"/>
    <property type="molecule type" value="Genomic_DNA"/>
</dbReference>
<name>A0A9Q0LRX5_ANAIG</name>
<evidence type="ECO:0000256" key="3">
    <source>
        <dbReference type="ARBA" id="ARBA00023242"/>
    </source>
</evidence>
<reference evidence="4" key="1">
    <citation type="submission" date="2022-10" db="EMBL/GenBank/DDBJ databases">
        <title>Novel sulphate-reducing endosymbionts in the free-living metamonad Anaeramoeba.</title>
        <authorList>
            <person name="Jerlstrom-Hultqvist J."/>
            <person name="Cepicka I."/>
            <person name="Gallot-Lavallee L."/>
            <person name="Salas-Leiva D."/>
            <person name="Curtis B.A."/>
            <person name="Zahonova K."/>
            <person name="Pipaliya S."/>
            <person name="Dacks J."/>
            <person name="Roger A.J."/>
        </authorList>
    </citation>
    <scope>NUCLEOTIDE SEQUENCE</scope>
    <source>
        <strain evidence="4">BMAN</strain>
    </source>
</reference>
<dbReference type="Pfam" id="PF03870">
    <property type="entry name" value="RNA_pol_Rpb8"/>
    <property type="match status" value="1"/>
</dbReference>
<dbReference type="InterPro" id="IPR012340">
    <property type="entry name" value="NA-bd_OB-fold"/>
</dbReference>
<proteinExistence type="inferred from homology"/>
<comment type="similarity">
    <text evidence="2">Belongs to the eukaryotic RPB8 RNA polymerase subunit family.</text>
</comment>
<accession>A0A9Q0LRX5</accession>
<evidence type="ECO:0000313" key="4">
    <source>
        <dbReference type="EMBL" id="KAJ5077912.1"/>
    </source>
</evidence>
<dbReference type="GO" id="GO:0005665">
    <property type="term" value="C:RNA polymerase II, core complex"/>
    <property type="evidence" value="ECO:0007669"/>
    <property type="project" value="TreeGrafter"/>
</dbReference>
<dbReference type="SMART" id="SM00658">
    <property type="entry name" value="RPOL8c"/>
    <property type="match status" value="1"/>
</dbReference>
<keyword evidence="4" id="KW-0240">DNA-directed RNA polymerase</keyword>
<sequence>MLFDDTFELNDIEDKERKVFEKVTRIHCKSEICDVELTLDVNTDIYPVKLNDKFKIAIASTLSLDGEADQGVEIKLLYL</sequence>
<dbReference type="GO" id="GO:0003899">
    <property type="term" value="F:DNA-directed RNA polymerase activity"/>
    <property type="evidence" value="ECO:0007669"/>
    <property type="project" value="InterPro"/>
</dbReference>
<evidence type="ECO:0000313" key="5">
    <source>
        <dbReference type="Proteomes" id="UP001149090"/>
    </source>
</evidence>
<dbReference type="OrthoDB" id="10249565at2759"/>
<dbReference type="SUPFAM" id="SSF50249">
    <property type="entry name" value="Nucleic acid-binding proteins"/>
    <property type="match status" value="1"/>
</dbReference>
<dbReference type="Proteomes" id="UP001149090">
    <property type="component" value="Unassembled WGS sequence"/>
</dbReference>
<dbReference type="AlphaFoldDB" id="A0A9Q0LRX5"/>
<comment type="subcellular location">
    <subcellularLocation>
        <location evidence="1">Nucleus</location>
    </subcellularLocation>
</comment>
<dbReference type="Gene3D" id="2.40.50.140">
    <property type="entry name" value="Nucleic acid-binding proteins"/>
    <property type="match status" value="1"/>
</dbReference>
<dbReference type="GO" id="GO:0006351">
    <property type="term" value="P:DNA-templated transcription"/>
    <property type="evidence" value="ECO:0007669"/>
    <property type="project" value="InterPro"/>
</dbReference>
<evidence type="ECO:0000256" key="1">
    <source>
        <dbReference type="ARBA" id="ARBA00004123"/>
    </source>
</evidence>
<dbReference type="GO" id="GO:0005736">
    <property type="term" value="C:RNA polymerase I complex"/>
    <property type="evidence" value="ECO:0007669"/>
    <property type="project" value="TreeGrafter"/>
</dbReference>
<dbReference type="GO" id="GO:0005666">
    <property type="term" value="C:RNA polymerase III complex"/>
    <property type="evidence" value="ECO:0007669"/>
    <property type="project" value="TreeGrafter"/>
</dbReference>
<dbReference type="InterPro" id="IPR005570">
    <property type="entry name" value="RPABC3"/>
</dbReference>
<keyword evidence="3" id="KW-0539">Nucleus</keyword>
<evidence type="ECO:0000256" key="2">
    <source>
        <dbReference type="ARBA" id="ARBA00008912"/>
    </source>
</evidence>
<keyword evidence="5" id="KW-1185">Reference proteome</keyword>
<gene>
    <name evidence="4" type="ORF">M0811_05602</name>
</gene>
<dbReference type="PANTHER" id="PTHR10917:SF0">
    <property type="entry name" value="DNA-DIRECTED RNA POLYMERASES I, II, AND III SUBUNIT RPABC3"/>
    <property type="match status" value="1"/>
</dbReference>
<organism evidence="4 5">
    <name type="scientific">Anaeramoeba ignava</name>
    <name type="common">Anaerobic marine amoeba</name>
    <dbReference type="NCBI Taxonomy" id="1746090"/>
    <lineage>
        <taxon>Eukaryota</taxon>
        <taxon>Metamonada</taxon>
        <taxon>Anaeramoebidae</taxon>
        <taxon>Anaeramoeba</taxon>
    </lineage>
</organism>
<dbReference type="PANTHER" id="PTHR10917">
    <property type="entry name" value="DNA-DIRECTED RNA POLYMERASES I, II, AND III SUBUNIT RPABC3"/>
    <property type="match status" value="1"/>
</dbReference>
<keyword evidence="4" id="KW-0804">Transcription</keyword>
<protein>
    <submittedName>
        <fullName evidence="4">DNA-directed RNA polymerases i ii and iii subunit rpabc3</fullName>
    </submittedName>
</protein>